<evidence type="ECO:0000313" key="3">
    <source>
        <dbReference type="Proteomes" id="UP000270296"/>
    </source>
</evidence>
<dbReference type="SUPFAM" id="SSF81383">
    <property type="entry name" value="F-box domain"/>
    <property type="match status" value="1"/>
</dbReference>
<sequence>MEQEQRVVECVPPQDCLLIVFNLLSLEERIRVERVCKGWRGVSLASFASVRSFNVATLWKDDICDTDLAHSILLEGTHAVLLRCGKYLR</sequence>
<accession>A0A183JA52</accession>
<organism evidence="4">
    <name type="scientific">Soboliphyme baturini</name>
    <dbReference type="NCBI Taxonomy" id="241478"/>
    <lineage>
        <taxon>Eukaryota</taxon>
        <taxon>Metazoa</taxon>
        <taxon>Ecdysozoa</taxon>
        <taxon>Nematoda</taxon>
        <taxon>Enoplea</taxon>
        <taxon>Dorylaimia</taxon>
        <taxon>Dioctophymatida</taxon>
        <taxon>Dioctophymatoidea</taxon>
        <taxon>Soboliphymatidae</taxon>
        <taxon>Soboliphyme</taxon>
    </lineage>
</organism>
<evidence type="ECO:0000313" key="4">
    <source>
        <dbReference type="WBParaSite" id="SBAD_0001316101-mRNA-1"/>
    </source>
</evidence>
<protein>
    <submittedName>
        <fullName evidence="4">F-box domain-containing protein</fullName>
    </submittedName>
</protein>
<reference evidence="2 3" key="2">
    <citation type="submission" date="2018-11" db="EMBL/GenBank/DDBJ databases">
        <authorList>
            <consortium name="Pathogen Informatics"/>
        </authorList>
    </citation>
    <scope>NUCLEOTIDE SEQUENCE [LARGE SCALE GENOMIC DNA]</scope>
</reference>
<dbReference type="OrthoDB" id="7689274at2759"/>
<name>A0A183JA52_9BILA</name>
<evidence type="ECO:0000259" key="1">
    <source>
        <dbReference type="Pfam" id="PF00646"/>
    </source>
</evidence>
<dbReference type="Pfam" id="PF00646">
    <property type="entry name" value="F-box"/>
    <property type="match status" value="1"/>
</dbReference>
<dbReference type="Proteomes" id="UP000270296">
    <property type="component" value="Unassembled WGS sequence"/>
</dbReference>
<proteinExistence type="predicted"/>
<feature type="domain" description="F-box" evidence="1">
    <location>
        <begin position="13"/>
        <end position="40"/>
    </location>
</feature>
<evidence type="ECO:0000313" key="2">
    <source>
        <dbReference type="EMBL" id="VDP51560.1"/>
    </source>
</evidence>
<dbReference type="InterPro" id="IPR001810">
    <property type="entry name" value="F-box_dom"/>
</dbReference>
<dbReference type="InterPro" id="IPR036047">
    <property type="entry name" value="F-box-like_dom_sf"/>
</dbReference>
<dbReference type="AlphaFoldDB" id="A0A183JA52"/>
<keyword evidence="3" id="KW-1185">Reference proteome</keyword>
<reference evidence="4" key="1">
    <citation type="submission" date="2016-06" db="UniProtKB">
        <authorList>
            <consortium name="WormBaseParasite"/>
        </authorList>
    </citation>
    <scope>IDENTIFICATION</scope>
</reference>
<dbReference type="EMBL" id="UZAM01018692">
    <property type="protein sequence ID" value="VDP51560.1"/>
    <property type="molecule type" value="Genomic_DNA"/>
</dbReference>
<dbReference type="Gene3D" id="1.20.1280.50">
    <property type="match status" value="1"/>
</dbReference>
<dbReference type="WBParaSite" id="SBAD_0001316101-mRNA-1">
    <property type="protein sequence ID" value="SBAD_0001316101-mRNA-1"/>
    <property type="gene ID" value="SBAD_0001316101"/>
</dbReference>
<gene>
    <name evidence="2" type="ORF">SBAD_LOCUS12750</name>
</gene>